<organism evidence="14 15">
    <name type="scientific">Chironomus riparius</name>
    <dbReference type="NCBI Taxonomy" id="315576"/>
    <lineage>
        <taxon>Eukaryota</taxon>
        <taxon>Metazoa</taxon>
        <taxon>Ecdysozoa</taxon>
        <taxon>Arthropoda</taxon>
        <taxon>Hexapoda</taxon>
        <taxon>Insecta</taxon>
        <taxon>Pterygota</taxon>
        <taxon>Neoptera</taxon>
        <taxon>Endopterygota</taxon>
        <taxon>Diptera</taxon>
        <taxon>Nematocera</taxon>
        <taxon>Chironomoidea</taxon>
        <taxon>Chironomidae</taxon>
        <taxon>Chironominae</taxon>
        <taxon>Chironomus</taxon>
    </lineage>
</organism>
<dbReference type="PROSITE" id="PS50294">
    <property type="entry name" value="WD_REPEATS_REGION"/>
    <property type="match status" value="1"/>
</dbReference>
<keyword evidence="5 13" id="KW-0853">WD repeat</keyword>
<evidence type="ECO:0000256" key="11">
    <source>
        <dbReference type="ARBA" id="ARBA00023242"/>
    </source>
</evidence>
<keyword evidence="8" id="KW-0498">Mitosis</keyword>
<feature type="repeat" description="WD" evidence="13">
    <location>
        <begin position="6"/>
        <end position="38"/>
    </location>
</feature>
<evidence type="ECO:0000256" key="12">
    <source>
        <dbReference type="ARBA" id="ARBA00023306"/>
    </source>
</evidence>
<keyword evidence="6" id="KW-0132">Cell division</keyword>
<dbReference type="EMBL" id="OU895879">
    <property type="protein sequence ID" value="CAG9806873.1"/>
    <property type="molecule type" value="Genomic_DNA"/>
</dbReference>
<dbReference type="Gene3D" id="2.130.10.10">
    <property type="entry name" value="YVTN repeat-like/Quinoprotein amine dehydrogenase"/>
    <property type="match status" value="1"/>
</dbReference>
<dbReference type="GO" id="GO:1904263">
    <property type="term" value="P:positive regulation of TORC1 signaling"/>
    <property type="evidence" value="ECO:0007669"/>
    <property type="project" value="TreeGrafter"/>
</dbReference>
<dbReference type="InterPro" id="IPR015943">
    <property type="entry name" value="WD40/YVTN_repeat-like_dom_sf"/>
</dbReference>
<protein>
    <recommendedName>
        <fullName evidence="16">Nucleoporin SEH1</fullName>
    </recommendedName>
</protein>
<evidence type="ECO:0000256" key="2">
    <source>
        <dbReference type="ARBA" id="ARBA00004371"/>
    </source>
</evidence>
<dbReference type="InterPro" id="IPR020472">
    <property type="entry name" value="WD40_PAC1"/>
</dbReference>
<comment type="subcellular location">
    <subcellularLocation>
        <location evidence="2">Lysosome</location>
    </subcellularLocation>
    <subcellularLocation>
        <location evidence="1">Nucleus envelope</location>
    </subcellularLocation>
</comment>
<evidence type="ECO:0000256" key="1">
    <source>
        <dbReference type="ARBA" id="ARBA00004259"/>
    </source>
</evidence>
<keyword evidence="7" id="KW-0677">Repeat</keyword>
<dbReference type="PANTHER" id="PTHR11024:SF3">
    <property type="entry name" value="NUCLEOPORIN SEH1"/>
    <property type="match status" value="1"/>
</dbReference>
<dbReference type="GO" id="GO:0005764">
    <property type="term" value="C:lysosome"/>
    <property type="evidence" value="ECO:0007669"/>
    <property type="project" value="UniProtKB-SubCell"/>
</dbReference>
<dbReference type="PRINTS" id="PR00320">
    <property type="entry name" value="GPROTEINBRPT"/>
</dbReference>
<reference evidence="14" key="1">
    <citation type="submission" date="2022-01" db="EMBL/GenBank/DDBJ databases">
        <authorList>
            <person name="King R."/>
        </authorList>
    </citation>
    <scope>NUCLEOTIDE SEQUENCE</scope>
</reference>
<evidence type="ECO:0000256" key="5">
    <source>
        <dbReference type="ARBA" id="ARBA00022574"/>
    </source>
</evidence>
<keyword evidence="10" id="KW-0458">Lysosome</keyword>
<accession>A0A9N9WUV9</accession>
<dbReference type="GO" id="GO:0015031">
    <property type="term" value="P:protein transport"/>
    <property type="evidence" value="ECO:0007669"/>
    <property type="project" value="UniProtKB-KW"/>
</dbReference>
<dbReference type="PROSITE" id="PS50082">
    <property type="entry name" value="WD_REPEATS_2"/>
    <property type="match status" value="3"/>
</dbReference>
<evidence type="ECO:0008006" key="16">
    <source>
        <dbReference type="Google" id="ProtNLM"/>
    </source>
</evidence>
<keyword evidence="15" id="KW-1185">Reference proteome</keyword>
<evidence type="ECO:0000256" key="13">
    <source>
        <dbReference type="PROSITE-ProRule" id="PRU00221"/>
    </source>
</evidence>
<sequence length="353" mass="40023">MNSIIHTEHRDVIHDCSYDYYGQRMATCSSDQTIKVWEQNEKGQWIVSSSWKAHSGSIWKLNWAHPEFGAVIVSASFDRTASIWEETAEQKPTASSTPAKRWIRRTNLVDSRTSVTDVKFGPKNLGLVLATSSSDGIIRIYEAPDIMNLSQWTLQHEIICKLPLSCISWNPSLFRAHPPMIAAGSDMAQSNEPKVFVFEYSEYNRRWTKTENINVTEPVHSIEFAPNVGRSYHVLAVASKDVSIFNLKPIVEQSGNTRFEVVQAAQFNDNFCTVWRVTWNITGTMLVTSSDDGYVRIWRMNYLKGFKCICSYKPDSNVNHHDPQAVQLINSSTTKFFKKGVGAFAGSSQIQQH</sequence>
<keyword evidence="12" id="KW-0131">Cell cycle</keyword>
<keyword evidence="11" id="KW-0539">Nucleus</keyword>
<dbReference type="InterPro" id="IPR037363">
    <property type="entry name" value="Sec13/Seh1_fam"/>
</dbReference>
<dbReference type="SUPFAM" id="SSF50978">
    <property type="entry name" value="WD40 repeat-like"/>
    <property type="match status" value="1"/>
</dbReference>
<evidence type="ECO:0000256" key="7">
    <source>
        <dbReference type="ARBA" id="ARBA00022737"/>
    </source>
</evidence>
<dbReference type="SMART" id="SM00320">
    <property type="entry name" value="WD40"/>
    <property type="match status" value="5"/>
</dbReference>
<dbReference type="InterPro" id="IPR036322">
    <property type="entry name" value="WD40_repeat_dom_sf"/>
</dbReference>
<evidence type="ECO:0000256" key="10">
    <source>
        <dbReference type="ARBA" id="ARBA00023228"/>
    </source>
</evidence>
<dbReference type="GO" id="GO:0005198">
    <property type="term" value="F:structural molecule activity"/>
    <property type="evidence" value="ECO:0007669"/>
    <property type="project" value="InterPro"/>
</dbReference>
<evidence type="ECO:0000313" key="15">
    <source>
        <dbReference type="Proteomes" id="UP001153620"/>
    </source>
</evidence>
<dbReference type="InterPro" id="IPR001680">
    <property type="entry name" value="WD40_rpt"/>
</dbReference>
<evidence type="ECO:0000256" key="4">
    <source>
        <dbReference type="ARBA" id="ARBA00022448"/>
    </source>
</evidence>
<gene>
    <name evidence="14" type="ORF">CHIRRI_LOCUS9727</name>
</gene>
<keyword evidence="4" id="KW-0813">Transport</keyword>
<dbReference type="FunFam" id="2.130.10.10:FF:000063">
    <property type="entry name" value="SEH1 like nucleoporin"/>
    <property type="match status" value="1"/>
</dbReference>
<dbReference type="PANTHER" id="PTHR11024">
    <property type="entry name" value="NUCLEAR PORE COMPLEX PROTEIN SEC13 / SEH1 FAMILY MEMBER"/>
    <property type="match status" value="1"/>
</dbReference>
<dbReference type="GO" id="GO:0051301">
    <property type="term" value="P:cell division"/>
    <property type="evidence" value="ECO:0007669"/>
    <property type="project" value="UniProtKB-KW"/>
</dbReference>
<evidence type="ECO:0000256" key="6">
    <source>
        <dbReference type="ARBA" id="ARBA00022618"/>
    </source>
</evidence>
<proteinExistence type="inferred from homology"/>
<dbReference type="GO" id="GO:0034198">
    <property type="term" value="P:cellular response to amino acid starvation"/>
    <property type="evidence" value="ECO:0007669"/>
    <property type="project" value="TreeGrafter"/>
</dbReference>
<dbReference type="GO" id="GO:0035859">
    <property type="term" value="C:Seh1-associated complex"/>
    <property type="evidence" value="ECO:0007669"/>
    <property type="project" value="TreeGrafter"/>
</dbReference>
<evidence type="ECO:0000313" key="14">
    <source>
        <dbReference type="EMBL" id="CAG9806873.1"/>
    </source>
</evidence>
<dbReference type="GO" id="GO:0031080">
    <property type="term" value="C:nuclear pore outer ring"/>
    <property type="evidence" value="ECO:0007669"/>
    <property type="project" value="TreeGrafter"/>
</dbReference>
<evidence type="ECO:0000256" key="3">
    <source>
        <dbReference type="ARBA" id="ARBA00010102"/>
    </source>
</evidence>
<dbReference type="AlphaFoldDB" id="A0A9N9WUV9"/>
<feature type="repeat" description="WD" evidence="13">
    <location>
        <begin position="267"/>
        <end position="301"/>
    </location>
</feature>
<evidence type="ECO:0000256" key="9">
    <source>
        <dbReference type="ARBA" id="ARBA00022927"/>
    </source>
</evidence>
<feature type="repeat" description="WD" evidence="13">
    <location>
        <begin position="51"/>
        <end position="85"/>
    </location>
</feature>
<evidence type="ECO:0000256" key="8">
    <source>
        <dbReference type="ARBA" id="ARBA00022776"/>
    </source>
</evidence>
<name>A0A9N9WUV9_9DIPT</name>
<dbReference type="OrthoDB" id="364224at2759"/>
<keyword evidence="9" id="KW-0653">Protein transport</keyword>
<comment type="similarity">
    <text evidence="3">Belongs to the WD repeat SEC13 family.</text>
</comment>
<dbReference type="Proteomes" id="UP001153620">
    <property type="component" value="Chromosome 3"/>
</dbReference>
<reference evidence="14" key="2">
    <citation type="submission" date="2022-10" db="EMBL/GenBank/DDBJ databases">
        <authorList>
            <consortium name="ENA_rothamsted_submissions"/>
            <consortium name="culmorum"/>
            <person name="King R."/>
        </authorList>
    </citation>
    <scope>NUCLEOTIDE SEQUENCE</scope>
</reference>
<dbReference type="Pfam" id="PF00400">
    <property type="entry name" value="WD40"/>
    <property type="match status" value="3"/>
</dbReference>